<organism evidence="2">
    <name type="scientific">Arundo donax</name>
    <name type="common">Giant reed</name>
    <name type="synonym">Donax arundinaceus</name>
    <dbReference type="NCBI Taxonomy" id="35708"/>
    <lineage>
        <taxon>Eukaryota</taxon>
        <taxon>Viridiplantae</taxon>
        <taxon>Streptophyta</taxon>
        <taxon>Embryophyta</taxon>
        <taxon>Tracheophyta</taxon>
        <taxon>Spermatophyta</taxon>
        <taxon>Magnoliopsida</taxon>
        <taxon>Liliopsida</taxon>
        <taxon>Poales</taxon>
        <taxon>Poaceae</taxon>
        <taxon>PACMAD clade</taxon>
        <taxon>Arundinoideae</taxon>
        <taxon>Arundineae</taxon>
        <taxon>Arundo</taxon>
    </lineage>
</organism>
<reference evidence="2" key="1">
    <citation type="submission" date="2014-09" db="EMBL/GenBank/DDBJ databases">
        <authorList>
            <person name="Magalhaes I.L.F."/>
            <person name="Oliveira U."/>
            <person name="Santos F.R."/>
            <person name="Vidigal T.H.D.A."/>
            <person name="Brescovit A.D."/>
            <person name="Santos A.J."/>
        </authorList>
    </citation>
    <scope>NUCLEOTIDE SEQUENCE</scope>
    <source>
        <tissue evidence="2">Shoot tissue taken approximately 20 cm above the soil surface</tissue>
    </source>
</reference>
<name>A0A0A9B3H7_ARUDO</name>
<reference evidence="2" key="2">
    <citation type="journal article" date="2015" name="Data Brief">
        <title>Shoot transcriptome of the giant reed, Arundo donax.</title>
        <authorList>
            <person name="Barrero R.A."/>
            <person name="Guerrero F.D."/>
            <person name="Moolhuijzen P."/>
            <person name="Goolsby J.A."/>
            <person name="Tidwell J."/>
            <person name="Bellgard S.E."/>
            <person name="Bellgard M.I."/>
        </authorList>
    </citation>
    <scope>NUCLEOTIDE SEQUENCE</scope>
    <source>
        <tissue evidence="2">Shoot tissue taken approximately 20 cm above the soil surface</tissue>
    </source>
</reference>
<proteinExistence type="predicted"/>
<dbReference type="AlphaFoldDB" id="A0A0A9B3H7"/>
<feature type="region of interest" description="Disordered" evidence="1">
    <location>
        <begin position="1"/>
        <end position="20"/>
    </location>
</feature>
<protein>
    <submittedName>
        <fullName evidence="2">Uncharacterized protein</fullName>
    </submittedName>
</protein>
<evidence type="ECO:0000313" key="2">
    <source>
        <dbReference type="EMBL" id="JAD56673.1"/>
    </source>
</evidence>
<dbReference type="EMBL" id="GBRH01241222">
    <property type="protein sequence ID" value="JAD56673.1"/>
    <property type="molecule type" value="Transcribed_RNA"/>
</dbReference>
<sequence>MSNNHILLGSKLQASSSSRDLQATLPVHDTIEGPDTPDFLVL</sequence>
<evidence type="ECO:0000256" key="1">
    <source>
        <dbReference type="SAM" id="MobiDB-lite"/>
    </source>
</evidence>
<accession>A0A0A9B3H7</accession>